<dbReference type="Pfam" id="PF01985">
    <property type="entry name" value="CRS1_YhbY"/>
    <property type="match status" value="1"/>
</dbReference>
<dbReference type="Gene3D" id="3.30.110.60">
    <property type="entry name" value="YhbY-like"/>
    <property type="match status" value="1"/>
</dbReference>
<evidence type="ECO:0000259" key="3">
    <source>
        <dbReference type="PROSITE" id="PS51295"/>
    </source>
</evidence>
<gene>
    <name evidence="4" type="ORF">HA299_06455</name>
</gene>
<sequence>MAEIAPTLHVGKSGITTQLLEELTRQLEKRKVVKVRLLRSARQSMDTEQAARQLAEGTGGRVVDIRGGCIVLKRQ</sequence>
<dbReference type="InterPro" id="IPR035920">
    <property type="entry name" value="YhbY-like_sf"/>
</dbReference>
<dbReference type="PANTHER" id="PTHR40065:SF3">
    <property type="entry name" value="RNA-BINDING PROTEIN YHBY"/>
    <property type="match status" value="1"/>
</dbReference>
<dbReference type="SUPFAM" id="SSF75471">
    <property type="entry name" value="YhbY-like"/>
    <property type="match status" value="1"/>
</dbReference>
<organism evidence="4 5">
    <name type="scientific">Methermicoccus shengliensis</name>
    <dbReference type="NCBI Taxonomy" id="660064"/>
    <lineage>
        <taxon>Archaea</taxon>
        <taxon>Methanobacteriati</taxon>
        <taxon>Methanobacteriota</taxon>
        <taxon>Stenosarchaea group</taxon>
        <taxon>Methanomicrobia</taxon>
        <taxon>Methanosarcinales</taxon>
        <taxon>Methermicoccaceae</taxon>
        <taxon>Methermicoccus</taxon>
    </lineage>
</organism>
<dbReference type="InterPro" id="IPR001890">
    <property type="entry name" value="RNA-binding_CRM"/>
</dbReference>
<evidence type="ECO:0000313" key="5">
    <source>
        <dbReference type="Proteomes" id="UP000600363"/>
    </source>
</evidence>
<evidence type="ECO:0000256" key="2">
    <source>
        <dbReference type="PROSITE-ProRule" id="PRU00626"/>
    </source>
</evidence>
<proteinExistence type="predicted"/>
<accession>A0A832VXW1</accession>
<name>A0A832VXW1_9EURY</name>
<comment type="caution">
    <text evidence="4">The sequence shown here is derived from an EMBL/GenBank/DDBJ whole genome shotgun (WGS) entry which is preliminary data.</text>
</comment>
<dbReference type="InterPro" id="IPR051925">
    <property type="entry name" value="RNA-binding_domain"/>
</dbReference>
<dbReference type="Proteomes" id="UP000600363">
    <property type="component" value="Unassembled WGS sequence"/>
</dbReference>
<dbReference type="PROSITE" id="PS51295">
    <property type="entry name" value="CRM"/>
    <property type="match status" value="1"/>
</dbReference>
<dbReference type="GO" id="GO:0003723">
    <property type="term" value="F:RNA binding"/>
    <property type="evidence" value="ECO:0007669"/>
    <property type="project" value="UniProtKB-UniRule"/>
</dbReference>
<dbReference type="PANTHER" id="PTHR40065">
    <property type="entry name" value="RNA-BINDING PROTEIN YHBY"/>
    <property type="match status" value="1"/>
</dbReference>
<evidence type="ECO:0000256" key="1">
    <source>
        <dbReference type="ARBA" id="ARBA00022884"/>
    </source>
</evidence>
<feature type="domain" description="CRM" evidence="3">
    <location>
        <begin position="1"/>
        <end position="75"/>
    </location>
</feature>
<protein>
    <submittedName>
        <fullName evidence="4">YhbY family RNA-binding protein</fullName>
    </submittedName>
</protein>
<dbReference type="SMART" id="SM01103">
    <property type="entry name" value="CRS1_YhbY"/>
    <property type="match status" value="1"/>
</dbReference>
<reference evidence="4" key="1">
    <citation type="journal article" date="2020" name="bioRxiv">
        <title>A rank-normalized archaeal taxonomy based on genome phylogeny resolves widespread incomplete and uneven classifications.</title>
        <authorList>
            <person name="Rinke C."/>
            <person name="Chuvochina M."/>
            <person name="Mussig A.J."/>
            <person name="Chaumeil P.-A."/>
            <person name="Waite D.W."/>
            <person name="Whitman W.B."/>
            <person name="Parks D.H."/>
            <person name="Hugenholtz P."/>
        </authorList>
    </citation>
    <scope>NUCLEOTIDE SEQUENCE</scope>
    <source>
        <strain evidence="4">UBA12518</strain>
    </source>
</reference>
<dbReference type="EMBL" id="DUIH01000021">
    <property type="protein sequence ID" value="HIH70232.1"/>
    <property type="molecule type" value="Genomic_DNA"/>
</dbReference>
<evidence type="ECO:0000313" key="4">
    <source>
        <dbReference type="EMBL" id="HIH70232.1"/>
    </source>
</evidence>
<keyword evidence="1 2" id="KW-0694">RNA-binding</keyword>
<dbReference type="AlphaFoldDB" id="A0A832VXW1"/>